<evidence type="ECO:0000313" key="3">
    <source>
        <dbReference type="Proteomes" id="UP000030651"/>
    </source>
</evidence>
<evidence type="ECO:0000313" key="2">
    <source>
        <dbReference type="EMBL" id="ETS76204.1"/>
    </source>
</evidence>
<dbReference type="HOGENOM" id="CLU_008751_3_0_1"/>
<dbReference type="InterPro" id="IPR036770">
    <property type="entry name" value="Ankyrin_rpt-contain_sf"/>
</dbReference>
<dbReference type="GeneID" id="19276604"/>
<keyword evidence="3" id="KW-1185">Reference proteome</keyword>
<feature type="coiled-coil region" evidence="1">
    <location>
        <begin position="414"/>
        <end position="441"/>
    </location>
</feature>
<dbReference type="SUPFAM" id="SSF48403">
    <property type="entry name" value="Ankyrin repeat"/>
    <property type="match status" value="1"/>
</dbReference>
<dbReference type="InParanoid" id="W3WQU9"/>
<dbReference type="OrthoDB" id="1577640at2759"/>
<dbReference type="KEGG" id="pfy:PFICI_11591"/>
<protein>
    <submittedName>
        <fullName evidence="2">Uncharacterized protein</fullName>
    </submittedName>
</protein>
<organism evidence="2 3">
    <name type="scientific">Pestalotiopsis fici (strain W106-1 / CGMCC3.15140)</name>
    <dbReference type="NCBI Taxonomy" id="1229662"/>
    <lineage>
        <taxon>Eukaryota</taxon>
        <taxon>Fungi</taxon>
        <taxon>Dikarya</taxon>
        <taxon>Ascomycota</taxon>
        <taxon>Pezizomycotina</taxon>
        <taxon>Sordariomycetes</taxon>
        <taxon>Xylariomycetidae</taxon>
        <taxon>Amphisphaeriales</taxon>
        <taxon>Sporocadaceae</taxon>
        <taxon>Pestalotiopsis</taxon>
    </lineage>
</organism>
<dbReference type="OMA" id="RTHEPID"/>
<accession>W3WQU9</accession>
<sequence length="522" mass="58725">MYEMTPRFAESCECGPLSLAVIRHDVLEVSRILGRSPDSLTERDIYGQSPIHLAAAKPRVLSLLVEAANIELLRLRDYSGFDVLDMAMAYSSWQCVNGFSPDRCRQCSCTECVTILFKAGCSVRTHEPIDEDHSRSQLNEVLGGASELARRRYIFQMKVMRAAQSRALASHNGVRERHTDCRYSTIWTEPYVAASIGMPDTCDGKSGEEDWSWVYCKGGDPHLGDLFYRHGFQPHPSLFTLLPSIKWMNLSVTYMCWLAEHGVDLFLRSTQHTVTDSSSTVGLFGAHFAFYHAYWNIDVTTDTEDLAILLKHYEAVEIRGLTDGCHCACTIGGCSPFIWTSKKQLDPDCGLGSAAEHLASKYQIYNTVLTKLTYAAAIRFATFEALGLKHTCCEPGDILYVGELHDANDVGVMNEEQAKHLELHEELVAEFEEKAREFLERRTDNGTDFPNFWSSYWIDRIQEVLESLDGDELTDEERRGAEEIGVSRADGIPGHCDSWLPPVLMGLESCHRSVIFQPPLHL</sequence>
<dbReference type="Proteomes" id="UP000030651">
    <property type="component" value="Unassembled WGS sequence"/>
</dbReference>
<keyword evidence="1" id="KW-0175">Coiled coil</keyword>
<evidence type="ECO:0000256" key="1">
    <source>
        <dbReference type="SAM" id="Coils"/>
    </source>
</evidence>
<proteinExistence type="predicted"/>
<dbReference type="EMBL" id="KI912117">
    <property type="protein sequence ID" value="ETS76204.1"/>
    <property type="molecule type" value="Genomic_DNA"/>
</dbReference>
<name>W3WQU9_PESFW</name>
<reference evidence="3" key="1">
    <citation type="journal article" date="2015" name="BMC Genomics">
        <title>Genomic and transcriptomic analysis of the endophytic fungus Pestalotiopsis fici reveals its lifestyle and high potential for synthesis of natural products.</title>
        <authorList>
            <person name="Wang X."/>
            <person name="Zhang X."/>
            <person name="Liu L."/>
            <person name="Xiang M."/>
            <person name="Wang W."/>
            <person name="Sun X."/>
            <person name="Che Y."/>
            <person name="Guo L."/>
            <person name="Liu G."/>
            <person name="Guo L."/>
            <person name="Wang C."/>
            <person name="Yin W.B."/>
            <person name="Stadler M."/>
            <person name="Zhang X."/>
            <person name="Liu X."/>
        </authorList>
    </citation>
    <scope>NUCLEOTIDE SEQUENCE [LARGE SCALE GENOMIC DNA]</scope>
    <source>
        <strain evidence="3">W106-1 / CGMCC3.15140</strain>
    </source>
</reference>
<gene>
    <name evidence="2" type="ORF">PFICI_11591</name>
</gene>
<dbReference type="Gene3D" id="1.25.40.20">
    <property type="entry name" value="Ankyrin repeat-containing domain"/>
    <property type="match status" value="1"/>
</dbReference>
<dbReference type="RefSeq" id="XP_007838363.1">
    <property type="nucleotide sequence ID" value="XM_007840172.1"/>
</dbReference>
<dbReference type="AlphaFoldDB" id="W3WQU9"/>